<dbReference type="AlphaFoldDB" id="A0A1X6ZL30"/>
<evidence type="ECO:0000313" key="3">
    <source>
        <dbReference type="Proteomes" id="UP000193778"/>
    </source>
</evidence>
<protein>
    <submittedName>
        <fullName evidence="2">NAD(P)H azoreductase</fullName>
        <ecNumber evidence="2">1.7.-.-</ecNumber>
    </submittedName>
</protein>
<dbReference type="Proteomes" id="UP000193778">
    <property type="component" value="Unassembled WGS sequence"/>
</dbReference>
<dbReference type="InterPro" id="IPR036291">
    <property type="entry name" value="NAD(P)-bd_dom_sf"/>
</dbReference>
<keyword evidence="3" id="KW-1185">Reference proteome</keyword>
<proteinExistence type="predicted"/>
<dbReference type="OrthoDB" id="7419852at2"/>
<dbReference type="PANTHER" id="PTHR43162">
    <property type="match status" value="1"/>
</dbReference>
<feature type="domain" description="NAD(P)-binding" evidence="1">
    <location>
        <begin position="7"/>
        <end position="182"/>
    </location>
</feature>
<dbReference type="InterPro" id="IPR051604">
    <property type="entry name" value="Ergot_Alk_Oxidoreductase"/>
</dbReference>
<dbReference type="RefSeq" id="WP_085823124.1">
    <property type="nucleotide sequence ID" value="NZ_FWFP01000007.1"/>
</dbReference>
<dbReference type="Gene3D" id="3.40.50.720">
    <property type="entry name" value="NAD(P)-binding Rossmann-like Domain"/>
    <property type="match status" value="1"/>
</dbReference>
<dbReference type="Gene3D" id="3.90.25.10">
    <property type="entry name" value="UDP-galactose 4-epimerase, domain 1"/>
    <property type="match status" value="1"/>
</dbReference>
<keyword evidence="2" id="KW-0560">Oxidoreductase</keyword>
<name>A0A1X6ZL30_9RHOB</name>
<organism evidence="2 3">
    <name type="scientific">Ruegeria meonggei</name>
    <dbReference type="NCBI Taxonomy" id="1446476"/>
    <lineage>
        <taxon>Bacteria</taxon>
        <taxon>Pseudomonadati</taxon>
        <taxon>Pseudomonadota</taxon>
        <taxon>Alphaproteobacteria</taxon>
        <taxon>Rhodobacterales</taxon>
        <taxon>Roseobacteraceae</taxon>
        <taxon>Ruegeria</taxon>
    </lineage>
</organism>
<dbReference type="PANTHER" id="PTHR43162:SF1">
    <property type="entry name" value="PRESTALK A DIFFERENTIATION PROTEIN A"/>
    <property type="match status" value="1"/>
</dbReference>
<dbReference type="EC" id="1.7.-.-" evidence="2"/>
<dbReference type="Pfam" id="PF13460">
    <property type="entry name" value="NAD_binding_10"/>
    <property type="match status" value="1"/>
</dbReference>
<gene>
    <name evidence="2" type="primary">azoB_1</name>
    <name evidence="2" type="ORF">RUM8411_02603</name>
</gene>
<dbReference type="EMBL" id="FWFP01000007">
    <property type="protein sequence ID" value="SLN53968.1"/>
    <property type="molecule type" value="Genomic_DNA"/>
</dbReference>
<evidence type="ECO:0000259" key="1">
    <source>
        <dbReference type="Pfam" id="PF13460"/>
    </source>
</evidence>
<dbReference type="InterPro" id="IPR016040">
    <property type="entry name" value="NAD(P)-bd_dom"/>
</dbReference>
<evidence type="ECO:0000313" key="2">
    <source>
        <dbReference type="EMBL" id="SLN53968.1"/>
    </source>
</evidence>
<sequence>MTFLVTGATGTIGSEVHRLFAERGVSEVRALVHDPRKVGQVEAQGATPMVDSFEDEAALATAMADVETVIRITSANASAEIQASNAICAARAANVNRIVRISAIKADPDGPTNNTRTHGKTETDNIKSGIGYVILRPNLFMQSLFMAADQISQQGQFSFAMGKGRMGMIDTRDVAACAVDCTLSDQWDGEVFELTGPETLSYFDVAIVLSDLRGKPTAYQPISPEDIYSKTEGMGWGDWPAALARDYGQAYASDWGNFTTGNVEKITGTSPRSFSAFAAEVFLPALGELRTQTKKAAC</sequence>
<accession>A0A1X6ZL30</accession>
<dbReference type="GO" id="GO:0016491">
    <property type="term" value="F:oxidoreductase activity"/>
    <property type="evidence" value="ECO:0007669"/>
    <property type="project" value="UniProtKB-KW"/>
</dbReference>
<dbReference type="SUPFAM" id="SSF51735">
    <property type="entry name" value="NAD(P)-binding Rossmann-fold domains"/>
    <property type="match status" value="1"/>
</dbReference>
<reference evidence="3" key="1">
    <citation type="submission" date="2017-03" db="EMBL/GenBank/DDBJ databases">
        <authorList>
            <person name="Rodrigo-Torres L."/>
            <person name="Arahal R.D."/>
            <person name="Lucena T."/>
        </authorList>
    </citation>
    <scope>NUCLEOTIDE SEQUENCE [LARGE SCALE GENOMIC DNA]</scope>
    <source>
        <strain evidence="3">CECT 8411</strain>
    </source>
</reference>